<dbReference type="InterPro" id="IPR008928">
    <property type="entry name" value="6-hairpin_glycosidase_sf"/>
</dbReference>
<dbReference type="InterPro" id="IPR032856">
    <property type="entry name" value="GDE_N_bis"/>
</dbReference>
<name>A0ABP9JP89_9MICO</name>
<dbReference type="Gene3D" id="1.50.10.10">
    <property type="match status" value="1"/>
</dbReference>
<feature type="compositionally biased region" description="Basic and acidic residues" evidence="1">
    <location>
        <begin position="1"/>
        <end position="17"/>
    </location>
</feature>
<dbReference type="Proteomes" id="UP001500427">
    <property type="component" value="Unassembled WGS sequence"/>
</dbReference>
<protein>
    <submittedName>
        <fullName evidence="4">Glycogen debranching N-terminal domain-containing protein</fullName>
    </submittedName>
</protein>
<dbReference type="Pfam" id="PF14742">
    <property type="entry name" value="GDE_N_bis"/>
    <property type="match status" value="1"/>
</dbReference>
<dbReference type="Pfam" id="PF22422">
    <property type="entry name" value="MGH1-like_GH"/>
    <property type="match status" value="1"/>
</dbReference>
<organism evidence="4 5">
    <name type="scientific">Terrabacter aeriphilus</name>
    <dbReference type="NCBI Taxonomy" id="515662"/>
    <lineage>
        <taxon>Bacteria</taxon>
        <taxon>Bacillati</taxon>
        <taxon>Actinomycetota</taxon>
        <taxon>Actinomycetes</taxon>
        <taxon>Micrococcales</taxon>
        <taxon>Intrasporangiaceae</taxon>
        <taxon>Terrabacter</taxon>
    </lineage>
</organism>
<dbReference type="InterPro" id="IPR054491">
    <property type="entry name" value="MGH1-like_GH"/>
</dbReference>
<dbReference type="SUPFAM" id="SSF48208">
    <property type="entry name" value="Six-hairpin glycosidases"/>
    <property type="match status" value="1"/>
</dbReference>
<gene>
    <name evidence="4" type="ORF">GCM10023258_39570</name>
</gene>
<feature type="domain" description="Mannosylglycerate hydrolase MGH1-like glycoside hydrolase" evidence="3">
    <location>
        <begin position="343"/>
        <end position="616"/>
    </location>
</feature>
<proteinExistence type="predicted"/>
<evidence type="ECO:0000256" key="1">
    <source>
        <dbReference type="SAM" id="MobiDB-lite"/>
    </source>
</evidence>
<evidence type="ECO:0000313" key="5">
    <source>
        <dbReference type="Proteomes" id="UP001500427"/>
    </source>
</evidence>
<comment type="caution">
    <text evidence="4">The sequence shown here is derived from an EMBL/GenBank/DDBJ whole genome shotgun (WGS) entry which is preliminary data.</text>
</comment>
<sequence length="722" mass="76497">MSRHQAEDVEDVRDATHAPDSGLPASPADAAGRQPWLHDLVICVDGNGTALSDADGAMRGSGAHGFFVDDQRVVSEFVIGLVGADLVHVAHAARGSRGEFLTSARGVGDPGADPTVEVHRSRHLAGGVLREQVVVTSRASTPVETELVVRLGGDGADISVVKSGLATGHLLEPRRETDATTGWQSAELTTRVELSPAPAALTTGADGVRASFPLRIEPGSRAVVEVVVGTERRGASMFAADTGSDAVDWPERLEVEAGDPRLGRLLETSLTDLRSLLLRDPADLRDVFTAAGTPWYLTLFGRDSLWAARMALPLGTDLAGGTLRALARRQGTRHDASTAEAPGKIPHELRRTSHAHDADSFHLPPVYWGTVDATALWICLLHDAWRWGLADDEVRDLLPALRSAASWLTELATPDDDGLIKYVDESGHGLVNQGWKDSGDSMRFRDGSLAASPIALVEAQAYAVEAAVAAATLLRAFGTTDGPDGTRADELERWAEALRDRVRSRFWVGGPDDRYLAMAIDGDDRPVDGVGSNMGHALGTGALTPEEARRVTDTLTAPTMLGSFGIATLANDNGGFNPIGYHTGSVWVHDTAICALGMAREGHATEAAAVARRLLDVGEAFDYRLPELFADDAVFGRPAPYPASCRPQAWAAASSVAMLTVALGISADVPNRTVRLRPPARPPFGALRVRGLRVGEAVVTVEVGADGTVTVDGLPSDFTLER</sequence>
<evidence type="ECO:0000259" key="2">
    <source>
        <dbReference type="Pfam" id="PF14742"/>
    </source>
</evidence>
<feature type="region of interest" description="Disordered" evidence="1">
    <location>
        <begin position="1"/>
        <end position="30"/>
    </location>
</feature>
<keyword evidence="5" id="KW-1185">Reference proteome</keyword>
<dbReference type="EMBL" id="BAABIW010000028">
    <property type="protein sequence ID" value="GAA5036529.1"/>
    <property type="molecule type" value="Genomic_DNA"/>
</dbReference>
<feature type="domain" description="Putative glycogen debranching enzyme N-terminal" evidence="2">
    <location>
        <begin position="45"/>
        <end position="226"/>
    </location>
</feature>
<reference evidence="5" key="1">
    <citation type="journal article" date="2019" name="Int. J. Syst. Evol. Microbiol.">
        <title>The Global Catalogue of Microorganisms (GCM) 10K type strain sequencing project: providing services to taxonomists for standard genome sequencing and annotation.</title>
        <authorList>
            <consortium name="The Broad Institute Genomics Platform"/>
            <consortium name="The Broad Institute Genome Sequencing Center for Infectious Disease"/>
            <person name="Wu L."/>
            <person name="Ma J."/>
        </authorList>
    </citation>
    <scope>NUCLEOTIDE SEQUENCE [LARGE SCALE GENOMIC DNA]</scope>
    <source>
        <strain evidence="5">JCM 17687</strain>
    </source>
</reference>
<dbReference type="RefSeq" id="WP_345509274.1">
    <property type="nucleotide sequence ID" value="NZ_BAABIW010000028.1"/>
</dbReference>
<dbReference type="InterPro" id="IPR012341">
    <property type="entry name" value="6hp_glycosidase-like_sf"/>
</dbReference>
<evidence type="ECO:0000313" key="4">
    <source>
        <dbReference type="EMBL" id="GAA5036529.1"/>
    </source>
</evidence>
<evidence type="ECO:0000259" key="3">
    <source>
        <dbReference type="Pfam" id="PF22422"/>
    </source>
</evidence>
<accession>A0ABP9JP89</accession>